<dbReference type="RefSeq" id="WP_008596219.1">
    <property type="nucleotide sequence ID" value="NZ_AMRM01000008.1"/>
</dbReference>
<dbReference type="GO" id="GO:0040029">
    <property type="term" value="P:epigenetic regulation of gene expression"/>
    <property type="evidence" value="ECO:0007669"/>
    <property type="project" value="TreeGrafter"/>
</dbReference>
<proteinExistence type="inferred from homology"/>
<reference evidence="7 8" key="1">
    <citation type="journal article" date="2012" name="J. Bacteriol.">
        <title>Genome Sequence of Nitratireductor pacificus Type Strain pht-3B.</title>
        <authorList>
            <person name="Lai Q."/>
            <person name="Li G."/>
            <person name="Shao Z."/>
        </authorList>
    </citation>
    <scope>NUCLEOTIDE SEQUENCE [LARGE SCALE GENOMIC DNA]</scope>
    <source>
        <strain evidence="8">pht-3B</strain>
    </source>
</reference>
<dbReference type="InterPro" id="IPR000286">
    <property type="entry name" value="HDACs"/>
</dbReference>
<dbReference type="EMBL" id="AMRM01000008">
    <property type="protein sequence ID" value="EKF19162.1"/>
    <property type="molecule type" value="Genomic_DNA"/>
</dbReference>
<dbReference type="PATRIC" id="fig|391937.3.peg.1752"/>
<name>K2MPF7_9HYPH</name>
<evidence type="ECO:0000256" key="3">
    <source>
        <dbReference type="ARBA" id="ARBA00022723"/>
    </source>
</evidence>
<dbReference type="PRINTS" id="PR01270">
    <property type="entry name" value="HDASUPER"/>
</dbReference>
<keyword evidence="3" id="KW-0479">Metal-binding</keyword>
<dbReference type="Gene3D" id="3.40.800.20">
    <property type="entry name" value="Histone deacetylase domain"/>
    <property type="match status" value="1"/>
</dbReference>
<dbReference type="Proteomes" id="UP000006786">
    <property type="component" value="Unassembled WGS sequence"/>
</dbReference>
<evidence type="ECO:0000256" key="2">
    <source>
        <dbReference type="ARBA" id="ARBA00005947"/>
    </source>
</evidence>
<evidence type="ECO:0000259" key="6">
    <source>
        <dbReference type="Pfam" id="PF00850"/>
    </source>
</evidence>
<dbReference type="AlphaFoldDB" id="K2MPF7"/>
<dbReference type="PANTHER" id="PTHR10625">
    <property type="entry name" value="HISTONE DEACETYLASE HDAC1-RELATED"/>
    <property type="match status" value="1"/>
</dbReference>
<keyword evidence="8" id="KW-1185">Reference proteome</keyword>
<evidence type="ECO:0000313" key="8">
    <source>
        <dbReference type="Proteomes" id="UP000006786"/>
    </source>
</evidence>
<gene>
    <name evidence="7" type="ORF">NA2_08531</name>
</gene>
<evidence type="ECO:0000256" key="4">
    <source>
        <dbReference type="ARBA" id="ARBA00022801"/>
    </source>
</evidence>
<comment type="caution">
    <text evidence="7">The sequence shown here is derived from an EMBL/GenBank/DDBJ whole genome shotgun (WGS) entry which is preliminary data.</text>
</comment>
<comment type="similarity">
    <text evidence="2">Belongs to the histone deacetylase family.</text>
</comment>
<dbReference type="OrthoDB" id="9808367at2"/>
<dbReference type="Pfam" id="PF00850">
    <property type="entry name" value="Hist_deacetyl"/>
    <property type="match status" value="1"/>
</dbReference>
<dbReference type="GO" id="GO:0004407">
    <property type="term" value="F:histone deacetylase activity"/>
    <property type="evidence" value="ECO:0007669"/>
    <property type="project" value="TreeGrafter"/>
</dbReference>
<protein>
    <submittedName>
        <fullName evidence="7">Histone deacetylase family protein</fullName>
    </submittedName>
</protein>
<comment type="cofactor">
    <cofactor evidence="1">
        <name>Zn(2+)</name>
        <dbReference type="ChEBI" id="CHEBI:29105"/>
    </cofactor>
</comment>
<evidence type="ECO:0000313" key="7">
    <source>
        <dbReference type="EMBL" id="EKF19162.1"/>
    </source>
</evidence>
<dbReference type="eggNOG" id="COG0123">
    <property type="taxonomic scope" value="Bacteria"/>
</dbReference>
<organism evidence="7 8">
    <name type="scientific">Nitratireductor pacificus pht-3B</name>
    <dbReference type="NCBI Taxonomy" id="391937"/>
    <lineage>
        <taxon>Bacteria</taxon>
        <taxon>Pseudomonadati</taxon>
        <taxon>Pseudomonadota</taxon>
        <taxon>Alphaproteobacteria</taxon>
        <taxon>Hyphomicrobiales</taxon>
        <taxon>Phyllobacteriaceae</taxon>
        <taxon>Nitratireductor</taxon>
    </lineage>
</organism>
<dbReference type="PANTHER" id="PTHR10625:SF17">
    <property type="entry name" value="HISTONE DEACETYLASE 8"/>
    <property type="match status" value="1"/>
</dbReference>
<sequence>MIVVHHPDQALHDPEFVFRMGQFLPQPDRAERYHIFLREARKHASRVVEAPLGDLEPVLAVHDEDYVRFFETVWERWRAVPGAGPEVIPSVHPTHRMRRRPKDLLGELGWYSNSTSCPIGEGSFAAARASAASAVHAADLVLERQGPVYALCRPPGHHAYRDLMSGVCFFNNAAIAAERLARRLGRVAIIDIDVHHGNGTQDIFWERGDILFASLHVDPDYGPPYYAGYAGETGEGAGRGLTLNMPLPVGTGDAAYLAALDHVLGRVRQFAPGAVVVSAGLDASAHDPVQTFKLSNDGFATIAGRIVSLALPTLLVQEGGYLNPNLAACLGAFLNGFED</sequence>
<keyword evidence="4" id="KW-0378">Hydrolase</keyword>
<evidence type="ECO:0000256" key="1">
    <source>
        <dbReference type="ARBA" id="ARBA00001947"/>
    </source>
</evidence>
<dbReference type="InterPro" id="IPR023801">
    <property type="entry name" value="His_deacetylse_dom"/>
</dbReference>
<feature type="domain" description="Histone deacetylase" evidence="6">
    <location>
        <begin position="26"/>
        <end position="335"/>
    </location>
</feature>
<accession>K2MPF7</accession>
<keyword evidence="5" id="KW-0862">Zinc</keyword>
<dbReference type="STRING" id="391937.NA2_08531"/>
<dbReference type="GO" id="GO:0016787">
    <property type="term" value="F:hydrolase activity"/>
    <property type="evidence" value="ECO:0007669"/>
    <property type="project" value="UniProtKB-KW"/>
</dbReference>
<dbReference type="CDD" id="cd10001">
    <property type="entry name" value="HDAC_classII_APAH"/>
    <property type="match status" value="1"/>
</dbReference>
<dbReference type="InterPro" id="IPR037138">
    <property type="entry name" value="His_deacetylse_dom_sf"/>
</dbReference>
<dbReference type="SUPFAM" id="SSF52768">
    <property type="entry name" value="Arginase/deacetylase"/>
    <property type="match status" value="1"/>
</dbReference>
<dbReference type="GO" id="GO:0046872">
    <property type="term" value="F:metal ion binding"/>
    <property type="evidence" value="ECO:0007669"/>
    <property type="project" value="UniProtKB-KW"/>
</dbReference>
<evidence type="ECO:0000256" key="5">
    <source>
        <dbReference type="ARBA" id="ARBA00022833"/>
    </source>
</evidence>
<dbReference type="InterPro" id="IPR023696">
    <property type="entry name" value="Ureohydrolase_dom_sf"/>
</dbReference>